<comment type="subcellular location">
    <subcellularLocation>
        <location evidence="1">Cell membrane</location>
        <topology evidence="1">Multi-pass membrane protein</topology>
    </subcellularLocation>
</comment>
<keyword evidence="5" id="KW-0472">Membrane</keyword>
<evidence type="ECO:0000256" key="1">
    <source>
        <dbReference type="ARBA" id="ARBA00004651"/>
    </source>
</evidence>
<accession>A0A3S7GY83</accession>
<dbReference type="GO" id="GO:0005886">
    <property type="term" value="C:plasma membrane"/>
    <property type="evidence" value="ECO:0007669"/>
    <property type="project" value="UniProtKB-SubCell"/>
</dbReference>
<dbReference type="InterPro" id="IPR001279">
    <property type="entry name" value="Metallo-B-lactamas"/>
</dbReference>
<gene>
    <name evidence="7" type="ORF">AZE34_10710</name>
</gene>
<name>A0A3S7GY83_STAHO</name>
<feature type="domain" description="Metallo-beta-lactamase" evidence="6">
    <location>
        <begin position="478"/>
        <end position="683"/>
    </location>
</feature>
<evidence type="ECO:0000313" key="7">
    <source>
        <dbReference type="EMBL" id="AVI07190.1"/>
    </source>
</evidence>
<dbReference type="InterPro" id="IPR004797">
    <property type="entry name" value="Competence_ComEC/Rec2"/>
</dbReference>
<dbReference type="NCBIfam" id="TIGR00361">
    <property type="entry name" value="ComEC_Rec2"/>
    <property type="match status" value="1"/>
</dbReference>
<evidence type="ECO:0000256" key="5">
    <source>
        <dbReference type="ARBA" id="ARBA00023136"/>
    </source>
</evidence>
<dbReference type="Pfam" id="PF03772">
    <property type="entry name" value="Competence"/>
    <property type="match status" value="1"/>
</dbReference>
<evidence type="ECO:0000256" key="4">
    <source>
        <dbReference type="ARBA" id="ARBA00022989"/>
    </source>
</evidence>
<keyword evidence="4" id="KW-1133">Transmembrane helix</keyword>
<dbReference type="InterPro" id="IPR035681">
    <property type="entry name" value="ComA-like_MBL"/>
</dbReference>
<dbReference type="InterPro" id="IPR052159">
    <property type="entry name" value="Competence_DNA_uptake"/>
</dbReference>
<dbReference type="GO" id="GO:0030420">
    <property type="term" value="P:establishment of competence for transformation"/>
    <property type="evidence" value="ECO:0007669"/>
    <property type="project" value="InterPro"/>
</dbReference>
<dbReference type="AlphaFoldDB" id="A0A3S7GY83"/>
<evidence type="ECO:0000256" key="2">
    <source>
        <dbReference type="ARBA" id="ARBA00022475"/>
    </source>
</evidence>
<dbReference type="EMBL" id="CP014567">
    <property type="protein sequence ID" value="AVI07190.1"/>
    <property type="molecule type" value="Genomic_DNA"/>
</dbReference>
<reference evidence="7" key="1">
    <citation type="submission" date="2016-02" db="EMBL/GenBank/DDBJ databases">
        <title>Genomic sequence of a clinical Staphylococcus hominis isolate.</title>
        <authorList>
            <person name="McClure J.M."/>
            <person name="Zhang K."/>
        </authorList>
    </citation>
    <scope>NUCLEOTIDE SEQUENCE</scope>
    <source>
        <strain evidence="7">C34847</strain>
    </source>
</reference>
<proteinExistence type="predicted"/>
<keyword evidence="3" id="KW-0812">Transmembrane</keyword>
<dbReference type="SMART" id="SM00849">
    <property type="entry name" value="Lactamase_B"/>
    <property type="match status" value="1"/>
</dbReference>
<dbReference type="CDD" id="cd07731">
    <property type="entry name" value="ComA-like_MBL-fold"/>
    <property type="match status" value="1"/>
</dbReference>
<dbReference type="Pfam" id="PF00753">
    <property type="entry name" value="Lactamase_B"/>
    <property type="match status" value="1"/>
</dbReference>
<dbReference type="RefSeq" id="WP_017176201.1">
    <property type="nucleotide sequence ID" value="NZ_CP142855.1"/>
</dbReference>
<evidence type="ECO:0000259" key="6">
    <source>
        <dbReference type="SMART" id="SM00849"/>
    </source>
</evidence>
<dbReference type="NCBIfam" id="TIGR00360">
    <property type="entry name" value="ComEC_N-term"/>
    <property type="match status" value="1"/>
</dbReference>
<keyword evidence="2" id="KW-1003">Cell membrane</keyword>
<dbReference type="PANTHER" id="PTHR30619:SF1">
    <property type="entry name" value="RECOMBINATION PROTEIN 2"/>
    <property type="match status" value="1"/>
</dbReference>
<dbReference type="Gene3D" id="3.60.15.10">
    <property type="entry name" value="Ribonuclease Z/Hydroxyacylglutathione hydrolase-like"/>
    <property type="match status" value="1"/>
</dbReference>
<dbReference type="PANTHER" id="PTHR30619">
    <property type="entry name" value="DNA INTERNALIZATION/COMPETENCE PROTEIN COMEC/REC2"/>
    <property type="match status" value="1"/>
</dbReference>
<dbReference type="InterPro" id="IPR036866">
    <property type="entry name" value="RibonucZ/Hydroxyglut_hydro"/>
</dbReference>
<organism evidence="7">
    <name type="scientific">Staphylococcus hominis</name>
    <dbReference type="NCBI Taxonomy" id="1290"/>
    <lineage>
        <taxon>Bacteria</taxon>
        <taxon>Bacillati</taxon>
        <taxon>Bacillota</taxon>
        <taxon>Bacilli</taxon>
        <taxon>Bacillales</taxon>
        <taxon>Staphylococcaceae</taxon>
        <taxon>Staphylococcus</taxon>
    </lineage>
</organism>
<dbReference type="InterPro" id="IPR004477">
    <property type="entry name" value="ComEC_N"/>
</dbReference>
<sequence>MLVVLYALSFLSGILWVHLKLFSILIFAIILIIVYRKSIPLYHYLLILSFFFLALFQVHHTLKTNHFILQNLKVHSNINSKVTFQNDIKQFNQIIKGQFQYKHNNYHFTFKSPQLKAKDLKNRECKINGNITNSIHNEVYVYIDQIDNKHCTKVNHISFIDKHLNYIQNKLYHSSLKYPERVLALITGDTSAIDTDYLDKVKAIGIYHLLAVSGSHVATIIFIIQYSLVRFNIPKLFIRIFIIMILILFIFYTNFAPSAIRAVLTAITFFIIPKTFKISSISVLSLVFLFMTIWNMNFAYDIGFQFSFIISFFILFSKPLFNNQSILKNYIYITIIAQFSSMIISIYHFNQFQWIGFISNVIFVPLYSFIIFPLSIVLFTFYHFFSDLRCINMVANQLFELHDRIMHPFILFRNYQINIADQSNLSLLYCFILLTLLTIFICYKNYRAFLIIIILFIIFIRLTNQSLATTFTALNVGQGDSFLFQTKNNETVMVDTGGKVVQTKIKDNHNIAKYHIMPTLKSRGISKIDHLILTHPHNDHIGEFPYLAQNIRIKNLYLYIKSYSVDQIKTIHTFCSIYHIKVIDVLETNNIQLKEAKISFLNAFIDSNEDKNAQSIISLIEYKNYKLLLMGDAIEENENLLLKKYHLPLIDVLKVGHHGSKTSSSKHFLEIIQPKISMISSGKNNTFHLPNNETIDKLEKINSHIYNTQTDGEITLNLDNQLISSFNRS</sequence>
<evidence type="ECO:0000256" key="3">
    <source>
        <dbReference type="ARBA" id="ARBA00022692"/>
    </source>
</evidence>
<protein>
    <submittedName>
        <fullName evidence="7">Competence protein ComEC</fullName>
    </submittedName>
</protein>
<dbReference type="SUPFAM" id="SSF56281">
    <property type="entry name" value="Metallo-hydrolase/oxidoreductase"/>
    <property type="match status" value="1"/>
</dbReference>